<sequence>MKYYTARTASTGELATMACATAQWFGTALSFTPVFLFICCVDAASFQYYQLPQKDSDYRLKNMQRFPSPEMVKALEYIENLRQQSNKGVSIPDYNSFQGAPFLLQKGNSDWNRFSDNLKDPLNEDESQWLRIMLEALMQADKEAKTPSKANNKLYSLTSGKSLPAELSDDYETNKLPERKHKNLKMPRGYYEESSRDSPFKRTNEIVEEQYTPQSLATLESVFQELGKLTGPTNHKREEHEEDQKFYKDDEDGTYKANNIAYEDVAGGEDWNPIEEKLETETQEEIKDSKEEIEKNEEEIDDDMKRSEGLESQDDVRKEHKEQQSENLSRLMNYYLKMLRLVNKFENSRPQSGQTEEKRAARVLEREIDPRVVYQLIDISRKLQIPPEDLIDMLRAGDNKKPVEKLETDQEPELPEDLDEISNPALDQINLLKNKANSKNGYLKESSYPILENLPEDLTIEDVVNILGTENLQNRKPDYSLSQLNLENSLPRSSFTHGRPKGYKYAKAPWINDLDRRQVEHEAINDKDEELADYLAKMLSKYPEVMAPNQIKRIPMFVPTEDELQEDEQYDKGIKEYLTHEGSHEVDRLAPVIKRFSKTRENDDTQNKEYLDEDMLMKVLEYLNQEKVGKGKDHNVNRAMGSM</sequence>
<proteinExistence type="inferred from homology"/>
<dbReference type="GeneID" id="117367097"/>
<dbReference type="Pfam" id="PF01271">
    <property type="entry name" value="Granin"/>
    <property type="match status" value="1"/>
</dbReference>
<accession>A0A6P8SAU9</accession>
<evidence type="ECO:0000256" key="4">
    <source>
        <dbReference type="ARBA" id="ARBA00022685"/>
    </source>
</evidence>
<dbReference type="KEGG" id="gsh:117367097"/>
<dbReference type="GO" id="GO:0005615">
    <property type="term" value="C:extracellular space"/>
    <property type="evidence" value="ECO:0007669"/>
    <property type="project" value="TreeGrafter"/>
</dbReference>
<evidence type="ECO:0000256" key="2">
    <source>
        <dbReference type="ARBA" id="ARBA00005723"/>
    </source>
</evidence>
<dbReference type="OrthoDB" id="8894600at2759"/>
<reference evidence="8" key="1">
    <citation type="submission" date="2025-08" db="UniProtKB">
        <authorList>
            <consortium name="RefSeq"/>
        </authorList>
    </citation>
    <scope>IDENTIFICATION</scope>
</reference>
<feature type="compositionally biased region" description="Basic and acidic residues" evidence="6">
    <location>
        <begin position="279"/>
        <end position="293"/>
    </location>
</feature>
<keyword evidence="3" id="KW-0964">Secreted</keyword>
<dbReference type="PANTHER" id="PTHR15119:SF0">
    <property type="entry name" value="SECRETOGRANIN-2"/>
    <property type="match status" value="1"/>
</dbReference>
<dbReference type="RefSeq" id="XP_033815242.1">
    <property type="nucleotide sequence ID" value="XM_033959351.1"/>
</dbReference>
<dbReference type="FunCoup" id="A0A6P8SAU9">
    <property type="interactions" value="160"/>
</dbReference>
<keyword evidence="5" id="KW-0732">Signal</keyword>
<comment type="subcellular location">
    <subcellularLocation>
        <location evidence="1">Secreted</location>
    </subcellularLocation>
</comment>
<dbReference type="PANTHER" id="PTHR15119">
    <property type="entry name" value="SECRETOGRANIN II"/>
    <property type="match status" value="1"/>
</dbReference>
<gene>
    <name evidence="8" type="primary">SCG2</name>
</gene>
<feature type="region of interest" description="Disordered" evidence="6">
    <location>
        <begin position="279"/>
        <end position="326"/>
    </location>
</feature>
<evidence type="ECO:0000256" key="3">
    <source>
        <dbReference type="ARBA" id="ARBA00022525"/>
    </source>
</evidence>
<dbReference type="GO" id="GO:0048245">
    <property type="term" value="P:eosinophil chemotaxis"/>
    <property type="evidence" value="ECO:0007669"/>
    <property type="project" value="TreeGrafter"/>
</dbReference>
<evidence type="ECO:0000313" key="7">
    <source>
        <dbReference type="Proteomes" id="UP000515159"/>
    </source>
</evidence>
<keyword evidence="4" id="KW-0165">Cleavage on pair of basic residues</keyword>
<dbReference type="InParanoid" id="A0A6P8SAU9"/>
<feature type="compositionally biased region" description="Basic and acidic residues" evidence="6">
    <location>
        <begin position="303"/>
        <end position="324"/>
    </location>
</feature>
<name>A0A6P8SAU9_GEOSA</name>
<dbReference type="GO" id="GO:0005125">
    <property type="term" value="F:cytokine activity"/>
    <property type="evidence" value="ECO:0007669"/>
    <property type="project" value="TreeGrafter"/>
</dbReference>
<dbReference type="GO" id="GO:0042056">
    <property type="term" value="F:chemoattractant activity"/>
    <property type="evidence" value="ECO:0007669"/>
    <property type="project" value="TreeGrafter"/>
</dbReference>
<dbReference type="InterPro" id="IPR038858">
    <property type="entry name" value="ScgII"/>
</dbReference>
<evidence type="ECO:0000313" key="8">
    <source>
        <dbReference type="RefSeq" id="XP_033815242.1"/>
    </source>
</evidence>
<organism evidence="7 8">
    <name type="scientific">Geotrypetes seraphini</name>
    <name type="common">Gaboon caecilian</name>
    <name type="synonym">Caecilia seraphini</name>
    <dbReference type="NCBI Taxonomy" id="260995"/>
    <lineage>
        <taxon>Eukaryota</taxon>
        <taxon>Metazoa</taxon>
        <taxon>Chordata</taxon>
        <taxon>Craniata</taxon>
        <taxon>Vertebrata</taxon>
        <taxon>Euteleostomi</taxon>
        <taxon>Amphibia</taxon>
        <taxon>Gymnophiona</taxon>
        <taxon>Geotrypetes</taxon>
    </lineage>
</organism>
<comment type="similarity">
    <text evidence="2">Belongs to the chromogranin/secretogranin protein family.</text>
</comment>
<evidence type="ECO:0000256" key="5">
    <source>
        <dbReference type="ARBA" id="ARBA00022729"/>
    </source>
</evidence>
<dbReference type="Proteomes" id="UP000515159">
    <property type="component" value="Chromosome 9"/>
</dbReference>
<keyword evidence="7" id="KW-1185">Reference proteome</keyword>
<dbReference type="CTD" id="7857"/>
<dbReference type="GO" id="GO:0001525">
    <property type="term" value="P:angiogenesis"/>
    <property type="evidence" value="ECO:0007669"/>
    <property type="project" value="TreeGrafter"/>
</dbReference>
<dbReference type="GO" id="GO:0030141">
    <property type="term" value="C:secretory granule"/>
    <property type="evidence" value="ECO:0007669"/>
    <property type="project" value="InterPro"/>
</dbReference>
<dbReference type="AlphaFoldDB" id="A0A6P8SAU9"/>
<evidence type="ECO:0000256" key="1">
    <source>
        <dbReference type="ARBA" id="ARBA00004613"/>
    </source>
</evidence>
<protein>
    <submittedName>
        <fullName evidence="8">Secretogranin-2 isoform X1</fullName>
    </submittedName>
</protein>
<evidence type="ECO:0000256" key="6">
    <source>
        <dbReference type="SAM" id="MobiDB-lite"/>
    </source>
</evidence>
<dbReference type="InterPro" id="IPR001990">
    <property type="entry name" value="Granin"/>
</dbReference>